<dbReference type="Pfam" id="PF08282">
    <property type="entry name" value="Hydrolase_3"/>
    <property type="match status" value="2"/>
</dbReference>
<dbReference type="eggNOG" id="COG0561">
    <property type="taxonomic scope" value="Bacteria"/>
</dbReference>
<dbReference type="GO" id="GO:0005829">
    <property type="term" value="C:cytosol"/>
    <property type="evidence" value="ECO:0007669"/>
    <property type="project" value="TreeGrafter"/>
</dbReference>
<dbReference type="InterPro" id="IPR023214">
    <property type="entry name" value="HAD_sf"/>
</dbReference>
<accession>A0A1Y3UFH3</accession>
<dbReference type="PANTHER" id="PTHR10000:SF8">
    <property type="entry name" value="HAD SUPERFAMILY HYDROLASE-LIKE, TYPE 3"/>
    <property type="match status" value="1"/>
</dbReference>
<dbReference type="Proteomes" id="UP000196560">
    <property type="component" value="Unassembled WGS sequence"/>
</dbReference>
<dbReference type="AlphaFoldDB" id="A0A1Y3UFH3"/>
<dbReference type="RefSeq" id="WP_087185870.1">
    <property type="nucleotide sequence ID" value="NZ_NFHO01000002.1"/>
</dbReference>
<dbReference type="GO" id="GO:0016791">
    <property type="term" value="F:phosphatase activity"/>
    <property type="evidence" value="ECO:0007669"/>
    <property type="project" value="TreeGrafter"/>
</dbReference>
<gene>
    <name evidence="1" type="ORF">B5G21_02360</name>
</gene>
<comment type="caution">
    <text evidence="1">The sequence shown here is derived from an EMBL/GenBank/DDBJ whole genome shotgun (WGS) entry which is preliminary data.</text>
</comment>
<dbReference type="PANTHER" id="PTHR10000">
    <property type="entry name" value="PHOSPHOSERINE PHOSPHATASE"/>
    <property type="match status" value="1"/>
</dbReference>
<dbReference type="Gene3D" id="3.40.50.1000">
    <property type="entry name" value="HAD superfamily/HAD-like"/>
    <property type="match status" value="2"/>
</dbReference>
<evidence type="ECO:0008006" key="3">
    <source>
        <dbReference type="Google" id="ProtNLM"/>
    </source>
</evidence>
<evidence type="ECO:0000313" key="2">
    <source>
        <dbReference type="Proteomes" id="UP000196560"/>
    </source>
</evidence>
<dbReference type="InterPro" id="IPR036412">
    <property type="entry name" value="HAD-like_sf"/>
</dbReference>
<dbReference type="STRING" id="1118060.GCA_000311845_01662"/>
<proteinExistence type="predicted"/>
<dbReference type="SUPFAM" id="SSF56784">
    <property type="entry name" value="HAD-like"/>
    <property type="match status" value="1"/>
</dbReference>
<dbReference type="GO" id="GO:0000287">
    <property type="term" value="F:magnesium ion binding"/>
    <property type="evidence" value="ECO:0007669"/>
    <property type="project" value="TreeGrafter"/>
</dbReference>
<name>A0A1Y3UFH3_9ACTN</name>
<organism evidence="1 2">
    <name type="scientific">Enorma massiliensis</name>
    <dbReference type="NCBI Taxonomy" id="1472761"/>
    <lineage>
        <taxon>Bacteria</taxon>
        <taxon>Bacillati</taxon>
        <taxon>Actinomycetota</taxon>
        <taxon>Coriobacteriia</taxon>
        <taxon>Coriobacteriales</taxon>
        <taxon>Coriobacteriaceae</taxon>
        <taxon>Enorma</taxon>
    </lineage>
</organism>
<reference evidence="2" key="1">
    <citation type="submission" date="2017-04" db="EMBL/GenBank/DDBJ databases">
        <title>Function of individual gut microbiota members based on whole genome sequencing of pure cultures obtained from chicken caecum.</title>
        <authorList>
            <person name="Medvecky M."/>
            <person name="Cejkova D."/>
            <person name="Polansky O."/>
            <person name="Karasova D."/>
            <person name="Kubasova T."/>
            <person name="Cizek A."/>
            <person name="Rychlik I."/>
        </authorList>
    </citation>
    <scope>NUCLEOTIDE SEQUENCE [LARGE SCALE GENOMIC DNA]</scope>
    <source>
        <strain evidence="2">An70</strain>
    </source>
</reference>
<dbReference type="EMBL" id="NFHO01000002">
    <property type="protein sequence ID" value="OUN44130.1"/>
    <property type="molecule type" value="Genomic_DNA"/>
</dbReference>
<keyword evidence="2" id="KW-1185">Reference proteome</keyword>
<sequence>MPITYLPEALNGEKTDEALRERLARVRYVFTDLDGTMMGPGSTVLANAAGEPSCAFVETLIALKQAGIEVIPCSGRNRSMLHEDSRVLGLTSYIGEMGGIIMIDRPHDTWEYFTAEMDYDPSCGLTPHEVIEQTGLCDQFISRWPGLIEFHNDMSNGYKHREVTIGLRGEVPDEEAIALLDASGMALDWGDNGFLNYISAPTTLHLPEGVRGRAFNIMPKGLGKGRAIERFCELRGIDRAETLAIGDSSSDFLMADAVAQFIMVENALGDPHADALLEKHPETVVARGRIVDGWVNAMRCLLEAQGRRM</sequence>
<evidence type="ECO:0000313" key="1">
    <source>
        <dbReference type="EMBL" id="OUN44130.1"/>
    </source>
</evidence>
<protein>
    <recommendedName>
        <fullName evidence="3">Haloacid dehalogenase</fullName>
    </recommendedName>
</protein>